<keyword evidence="2" id="KW-1185">Reference proteome</keyword>
<organism evidence="1 2">
    <name type="scientific">Candida verbasci</name>
    <dbReference type="NCBI Taxonomy" id="1227364"/>
    <lineage>
        <taxon>Eukaryota</taxon>
        <taxon>Fungi</taxon>
        <taxon>Dikarya</taxon>
        <taxon>Ascomycota</taxon>
        <taxon>Saccharomycotina</taxon>
        <taxon>Pichiomycetes</taxon>
        <taxon>Debaryomycetaceae</taxon>
        <taxon>Candida/Lodderomyces clade</taxon>
        <taxon>Candida</taxon>
    </lineage>
</organism>
<name>A0A9W4U0X4_9ASCO</name>
<dbReference type="AlphaFoldDB" id="A0A9W4U0X4"/>
<dbReference type="Proteomes" id="UP001152885">
    <property type="component" value="Unassembled WGS sequence"/>
</dbReference>
<gene>
    <name evidence="1" type="ORF">CANVERA_P4662</name>
</gene>
<accession>A0A9W4U0X4</accession>
<sequence length="412" mass="48316">MSTTILSPSEALITYSDYILSNIDTLQKVEYNKKGRKYRFVNNSFQRIRQEDKHLIICPEKLESKYSLYSAFTILYNIGDILNSHPQFCCTILGLALELEKNQWYEEENSSVIHLKNAKYDPLDLKDLCDEFLETYPIEDKHIEWGINLLIASKLNFLHTDHHIGSKIDHNVIKNFIRIYFGEEALTSQDILTSLKSCVHWANIKGILYKLDLPVKISNEQKQLFANFPTPSEELKINVYDRYPSGTSKYSLIRKSVDILADWKYSKLIPFEDDIVWLFDLCHDIETNPIKYHLRSKTKDLYDNPVNLSELNIKYGKNLKNLLDYIGIVINIFDTTGGEFLLQNSKIPKLTNELIQKYEPLYIKLIKVKDQIDNYESKDWEAPDIITRLGECDNSLFDKVMKMRQQYIDDYE</sequence>
<protein>
    <submittedName>
        <fullName evidence="1">Uncharacterized protein</fullName>
    </submittedName>
</protein>
<evidence type="ECO:0000313" key="1">
    <source>
        <dbReference type="EMBL" id="CAI5760152.1"/>
    </source>
</evidence>
<dbReference type="EMBL" id="CANTUO010000006">
    <property type="protein sequence ID" value="CAI5760152.1"/>
    <property type="molecule type" value="Genomic_DNA"/>
</dbReference>
<evidence type="ECO:0000313" key="2">
    <source>
        <dbReference type="Proteomes" id="UP001152885"/>
    </source>
</evidence>
<comment type="caution">
    <text evidence="1">The sequence shown here is derived from an EMBL/GenBank/DDBJ whole genome shotgun (WGS) entry which is preliminary data.</text>
</comment>
<reference evidence="1" key="1">
    <citation type="submission" date="2022-12" db="EMBL/GenBank/DDBJ databases">
        <authorList>
            <person name="Brejova B."/>
        </authorList>
    </citation>
    <scope>NUCLEOTIDE SEQUENCE</scope>
</reference>
<dbReference type="OrthoDB" id="4075408at2759"/>
<proteinExistence type="predicted"/>